<dbReference type="InterPro" id="IPR025354">
    <property type="entry name" value="DUF4258"/>
</dbReference>
<keyword evidence="1" id="KW-0472">Membrane</keyword>
<dbReference type="RefSeq" id="WP_377605831.1">
    <property type="nucleotide sequence ID" value="NZ_JBHUME010000013.1"/>
</dbReference>
<accession>A0ABW5PHP0</accession>
<evidence type="ECO:0000313" key="2">
    <source>
        <dbReference type="EMBL" id="MFD2614694.1"/>
    </source>
</evidence>
<dbReference type="Proteomes" id="UP001597541">
    <property type="component" value="Unassembled WGS sequence"/>
</dbReference>
<protein>
    <submittedName>
        <fullName evidence="2">DUF4258 domain-containing protein</fullName>
    </submittedName>
</protein>
<keyword evidence="1" id="KW-0812">Transmembrane</keyword>
<reference evidence="3" key="1">
    <citation type="journal article" date="2019" name="Int. J. Syst. Evol. Microbiol.">
        <title>The Global Catalogue of Microorganisms (GCM) 10K type strain sequencing project: providing services to taxonomists for standard genome sequencing and annotation.</title>
        <authorList>
            <consortium name="The Broad Institute Genomics Platform"/>
            <consortium name="The Broad Institute Genome Sequencing Center for Infectious Disease"/>
            <person name="Wu L."/>
            <person name="Ma J."/>
        </authorList>
    </citation>
    <scope>NUCLEOTIDE SEQUENCE [LARGE SCALE GENOMIC DNA]</scope>
    <source>
        <strain evidence="3">KCTC 3950</strain>
    </source>
</reference>
<dbReference type="EMBL" id="JBHUME010000013">
    <property type="protein sequence ID" value="MFD2614694.1"/>
    <property type="molecule type" value="Genomic_DNA"/>
</dbReference>
<dbReference type="Pfam" id="PF14076">
    <property type="entry name" value="DUF4258"/>
    <property type="match status" value="1"/>
</dbReference>
<keyword evidence="3" id="KW-1185">Reference proteome</keyword>
<evidence type="ECO:0000256" key="1">
    <source>
        <dbReference type="SAM" id="Phobius"/>
    </source>
</evidence>
<organism evidence="2 3">
    <name type="scientific">Paenibacillus gansuensis</name>
    <dbReference type="NCBI Taxonomy" id="306542"/>
    <lineage>
        <taxon>Bacteria</taxon>
        <taxon>Bacillati</taxon>
        <taxon>Bacillota</taxon>
        <taxon>Bacilli</taxon>
        <taxon>Bacillales</taxon>
        <taxon>Paenibacillaceae</taxon>
        <taxon>Paenibacillus</taxon>
    </lineage>
</organism>
<comment type="caution">
    <text evidence="2">The sequence shown here is derived from an EMBL/GenBank/DDBJ whole genome shotgun (WGS) entry which is preliminary data.</text>
</comment>
<proteinExistence type="predicted"/>
<evidence type="ECO:0000313" key="3">
    <source>
        <dbReference type="Proteomes" id="UP001597541"/>
    </source>
</evidence>
<gene>
    <name evidence="2" type="ORF">ACFSUF_19970</name>
</gene>
<keyword evidence="1" id="KW-1133">Transmembrane helix</keyword>
<sequence length="136" mass="15569">MDYRKDNWSHELECFRKAVNGSIDGYDIDIAEHYIVDRLENDAYADRTYNRFDIAVAIFNGSIIEGYSSEHNRKRKSRVSSMVTPSRLVLGRDLSGNWVIVVIGMLASTMFKVITCYPAISSRHLEIIKEIEDGNC</sequence>
<name>A0ABW5PHP0_9BACL</name>
<feature type="transmembrane region" description="Helical" evidence="1">
    <location>
        <begin position="98"/>
        <end position="120"/>
    </location>
</feature>